<evidence type="ECO:0000256" key="1">
    <source>
        <dbReference type="SAM" id="MobiDB-lite"/>
    </source>
</evidence>
<name>A0A8H3PC25_9EURO</name>
<comment type="caution">
    <text evidence="2">The sequence shown here is derived from an EMBL/GenBank/DDBJ whole genome shotgun (WGS) entry which is preliminary data.</text>
</comment>
<dbReference type="OrthoDB" id="4499133at2759"/>
<evidence type="ECO:0000313" key="5">
    <source>
        <dbReference type="Proteomes" id="UP000465221"/>
    </source>
</evidence>
<evidence type="ECO:0000313" key="3">
    <source>
        <dbReference type="EMBL" id="GFF88723.1"/>
    </source>
</evidence>
<dbReference type="EMBL" id="BLKC01000062">
    <property type="protein sequence ID" value="GFF45499.1"/>
    <property type="molecule type" value="Genomic_DNA"/>
</dbReference>
<organism evidence="2 5">
    <name type="scientific">Aspergillus udagawae</name>
    <dbReference type="NCBI Taxonomy" id="91492"/>
    <lineage>
        <taxon>Eukaryota</taxon>
        <taxon>Fungi</taxon>
        <taxon>Dikarya</taxon>
        <taxon>Ascomycota</taxon>
        <taxon>Pezizomycotina</taxon>
        <taxon>Eurotiomycetes</taxon>
        <taxon>Eurotiomycetidae</taxon>
        <taxon>Eurotiales</taxon>
        <taxon>Aspergillaceae</taxon>
        <taxon>Aspergillus</taxon>
        <taxon>Aspergillus subgen. Fumigati</taxon>
    </lineage>
</organism>
<dbReference type="GeneID" id="66987836"/>
<feature type="region of interest" description="Disordered" evidence="1">
    <location>
        <begin position="138"/>
        <end position="174"/>
    </location>
</feature>
<dbReference type="RefSeq" id="XP_043141808.1">
    <property type="nucleotide sequence ID" value="XM_043285873.1"/>
</dbReference>
<reference evidence="4" key="4">
    <citation type="submission" date="2021-01" db="EMBL/GenBank/DDBJ databases">
        <title>Pan-genome distribution and transcriptional activeness of fungal secondary metabolism genes in Aspergillus section Fumigati.</title>
        <authorList>
            <person name="Takahashi H."/>
            <person name="Umemura M."/>
            <person name="Ninomiya A."/>
            <person name="Kusuya Y."/>
            <person name="Urayama S."/>
            <person name="Shimizu M."/>
            <person name="Watanabe A."/>
            <person name="Kamei K."/>
            <person name="Yaguchi T."/>
            <person name="Hagiwara D."/>
        </authorList>
    </citation>
    <scope>NUCLEOTIDE SEQUENCE</scope>
    <source>
        <strain evidence="4">IFM 46973</strain>
    </source>
</reference>
<protein>
    <submittedName>
        <fullName evidence="2">Uncharacterized protein</fullName>
    </submittedName>
</protein>
<reference evidence="4" key="1">
    <citation type="journal article" date="2015" name="Genome Announc.">
        <title>Draft Genome Sequence of the Pathogenic Filamentous Fungus Aspergillus udagawae Strain IFM 46973T.</title>
        <authorList>
            <person name="Kusuya Y."/>
            <person name="Takahashi-Nakaguchi A."/>
            <person name="Takahashi H."/>
            <person name="Yaguchi T."/>
        </authorList>
    </citation>
    <scope>NUCLEOTIDE SEQUENCE</scope>
    <source>
        <strain evidence="4">IFM 46973</strain>
    </source>
</reference>
<reference evidence="2 5" key="2">
    <citation type="submission" date="2020-01" db="EMBL/GenBank/DDBJ databases">
        <title>Draft genome sequence of Aspergillus udagawae IFM 46972.</title>
        <authorList>
            <person name="Takahashi H."/>
            <person name="Yaguchi T."/>
        </authorList>
    </citation>
    <scope>NUCLEOTIDE SEQUENCE [LARGE SCALE GENOMIC DNA]</scope>
    <source>
        <strain evidence="2 5">IFM 46972</strain>
    </source>
</reference>
<evidence type="ECO:0000313" key="6">
    <source>
        <dbReference type="Proteomes" id="UP000465266"/>
    </source>
</evidence>
<reference evidence="3 6" key="3">
    <citation type="submission" date="2020-01" db="EMBL/GenBank/DDBJ databases">
        <title>Draft genome sequence of Aspergillus udagawae IFM 53868.</title>
        <authorList>
            <person name="Takahashi H."/>
            <person name="Yaguchi T."/>
        </authorList>
    </citation>
    <scope>NUCLEOTIDE SEQUENCE [LARGE SCALE GENOMIC DNA]</scope>
    <source>
        <strain evidence="3 6">IFM 53868</strain>
    </source>
</reference>
<accession>A0A8H3PC25</accession>
<dbReference type="AlphaFoldDB" id="A0A8H3PC25"/>
<dbReference type="EMBL" id="BLKG01000057">
    <property type="protein sequence ID" value="GFF88723.1"/>
    <property type="molecule type" value="Genomic_DNA"/>
</dbReference>
<sequence>MSGSYRPNVFSEEMEVLPTTAAFFRRISRINTRIPPIARKAAVPCKVANMSHGKLQQETASPSPNLRRCVGHTAVFRKSMEATQAERRRQMHHLSYYEDDGPNYGANDRTEMDISAIREQVTRTVKAMIRRRSIASTSQGIESAKSNELRRVSARTSHENDTLQQATEKKNKFAAKSRKYASMLVPGRRMFTCPSPPMLHANAVF</sequence>
<keyword evidence="6" id="KW-1185">Reference proteome</keyword>
<dbReference type="Proteomes" id="UP000036893">
    <property type="component" value="Unassembled WGS sequence"/>
</dbReference>
<feature type="compositionally biased region" description="Basic and acidic residues" evidence="1">
    <location>
        <begin position="145"/>
        <end position="171"/>
    </location>
</feature>
<dbReference type="Proteomes" id="UP000465221">
    <property type="component" value="Unassembled WGS sequence"/>
</dbReference>
<proteinExistence type="predicted"/>
<dbReference type="Proteomes" id="UP000465266">
    <property type="component" value="Unassembled WGS sequence"/>
</dbReference>
<evidence type="ECO:0000313" key="2">
    <source>
        <dbReference type="EMBL" id="GFF45499.1"/>
    </source>
</evidence>
<dbReference type="EMBL" id="BBXM02000001">
    <property type="protein sequence ID" value="GIC84542.1"/>
    <property type="molecule type" value="Genomic_DNA"/>
</dbReference>
<gene>
    <name evidence="4" type="ORF">Aud_000360</name>
    <name evidence="2" type="ORF">IFM46972_07808</name>
    <name evidence="3" type="ORF">IFM53868_05597</name>
</gene>
<evidence type="ECO:0000313" key="4">
    <source>
        <dbReference type="EMBL" id="GIC84542.1"/>
    </source>
</evidence>